<dbReference type="EMBL" id="JANFZH010000011">
    <property type="protein sequence ID" value="MCQ4839517.1"/>
    <property type="molecule type" value="Genomic_DNA"/>
</dbReference>
<protein>
    <submittedName>
        <fullName evidence="1">DUF1848 domain-containing protein</fullName>
    </submittedName>
</protein>
<sequence>MILSASRRTDLPSLYPEWLYNRLREGCVIVPNPYRTGHAVKLMFSPETVDCIVFWTKNPIPLEPYLSRIERLGYPNYYFSYTITAFGGEEEPNLLPLEERLESFRRLSRRLGAERVDWRFDPVLINEKYSVEWTAERFGVLCRELNGFTKRCILSFADPYRHLKNSVPPMKEEEIQEAAKALAAEASRWNLPLVTCAEEMNLTGYGIHPGACISREKLEAVTGNQLKVKKDAGQRPACGCVESYEIGAYNTCVNGCFYCYATRNRDAARRVYAAHSPFSPVLGGIPGQNWILNEKNPPSLQTGQIAF</sequence>
<name>A0ABT1RXX8_9FIRM</name>
<dbReference type="GeneID" id="90532618"/>
<reference evidence="1 2" key="1">
    <citation type="submission" date="2022-06" db="EMBL/GenBank/DDBJ databases">
        <title>Isolation of gut microbiota from human fecal samples.</title>
        <authorList>
            <person name="Pamer E.G."/>
            <person name="Barat B."/>
            <person name="Waligurski E."/>
            <person name="Medina S."/>
            <person name="Paddock L."/>
            <person name="Mostad J."/>
        </authorList>
    </citation>
    <scope>NUCLEOTIDE SEQUENCE [LARGE SCALE GENOMIC DNA]</scope>
    <source>
        <strain evidence="1 2">DFI.9.73</strain>
    </source>
</reference>
<proteinExistence type="predicted"/>
<gene>
    <name evidence="1" type="ORF">NE695_06245</name>
</gene>
<dbReference type="RefSeq" id="WP_066864599.1">
    <property type="nucleotide sequence ID" value="NZ_CABKVV010000014.1"/>
</dbReference>
<dbReference type="Pfam" id="PF08902">
    <property type="entry name" value="DUF1848"/>
    <property type="match status" value="1"/>
</dbReference>
<evidence type="ECO:0000313" key="2">
    <source>
        <dbReference type="Proteomes" id="UP001524473"/>
    </source>
</evidence>
<keyword evidence="2" id="KW-1185">Reference proteome</keyword>
<dbReference type="Proteomes" id="UP001524473">
    <property type="component" value="Unassembled WGS sequence"/>
</dbReference>
<dbReference type="InterPro" id="IPR014998">
    <property type="entry name" value="DUF1848"/>
</dbReference>
<accession>A0ABT1RXX8</accession>
<comment type="caution">
    <text evidence="1">The sequence shown here is derived from an EMBL/GenBank/DDBJ whole genome shotgun (WGS) entry which is preliminary data.</text>
</comment>
<organism evidence="1 2">
    <name type="scientific">Neglectibacter timonensis</name>
    <dbReference type="NCBI Taxonomy" id="1776382"/>
    <lineage>
        <taxon>Bacteria</taxon>
        <taxon>Bacillati</taxon>
        <taxon>Bacillota</taxon>
        <taxon>Clostridia</taxon>
        <taxon>Eubacteriales</taxon>
        <taxon>Oscillospiraceae</taxon>
        <taxon>Neglectibacter</taxon>
    </lineage>
</organism>
<evidence type="ECO:0000313" key="1">
    <source>
        <dbReference type="EMBL" id="MCQ4839517.1"/>
    </source>
</evidence>